<evidence type="ECO:0000313" key="4">
    <source>
        <dbReference type="EMBL" id="SER12420.1"/>
    </source>
</evidence>
<evidence type="ECO:0000313" key="5">
    <source>
        <dbReference type="Proteomes" id="UP000199687"/>
    </source>
</evidence>
<dbReference type="NCBIfam" id="TIGR01446">
    <property type="entry name" value="DnaD_dom"/>
    <property type="match status" value="1"/>
</dbReference>
<sequence>MTGNYSEIIGDQIFIPKALMLNYQKLGINEHQLVLLLFIHISQTAGIQFPTPEQLAEKMSISTEECSKHLRKLIQLGYLEIEEDDTGGVLKEMYSLETLWHKIYAGGNQETSTEEVQIGEMFRRFEQEFGRPLSPFEIERINQWLDEEKYSIDLVYAALREAVLMSKLNFTYIDRILIDWKKKGVRSLDQAKQTSKSFHEFQKSEPKQDNSHRKKLYYNWLEE</sequence>
<dbReference type="SUPFAM" id="SSF46785">
    <property type="entry name" value="Winged helix' DNA-binding domain"/>
    <property type="match status" value="1"/>
</dbReference>
<dbReference type="SUPFAM" id="SSF158499">
    <property type="entry name" value="DnaD domain-like"/>
    <property type="match status" value="1"/>
</dbReference>
<dbReference type="Pfam" id="PF21984">
    <property type="entry name" value="DnaD_N"/>
    <property type="match status" value="1"/>
</dbReference>
<gene>
    <name evidence="4" type="ORF">SAMN04487944_101313</name>
</gene>
<dbReference type="InterPro" id="IPR034829">
    <property type="entry name" value="DnaD-like_sf"/>
</dbReference>
<proteinExistence type="inferred from homology"/>
<evidence type="ECO:0000259" key="3">
    <source>
        <dbReference type="Pfam" id="PF21984"/>
    </source>
</evidence>
<feature type="domain" description="DnaD N-terminal" evidence="3">
    <location>
        <begin position="15"/>
        <end position="109"/>
    </location>
</feature>
<dbReference type="PANTHER" id="PTHR37293:SF6">
    <property type="entry name" value="DNA REPLICATION PROTEIN DNAD"/>
    <property type="match status" value="1"/>
</dbReference>
<protein>
    <submittedName>
        <fullName evidence="4">DNA replication protein</fullName>
    </submittedName>
</protein>
<dbReference type="PANTHER" id="PTHR37293">
    <property type="entry name" value="PHAGE REPLICATION PROTEIN-RELATED"/>
    <property type="match status" value="1"/>
</dbReference>
<evidence type="ECO:0000259" key="2">
    <source>
        <dbReference type="Pfam" id="PF07261"/>
    </source>
</evidence>
<dbReference type="OrthoDB" id="9770238at2"/>
<dbReference type="InterPro" id="IPR053162">
    <property type="entry name" value="DnaD"/>
</dbReference>
<dbReference type="InterPro" id="IPR053843">
    <property type="entry name" value="DnaD_N"/>
</dbReference>
<dbReference type="Pfam" id="PF07261">
    <property type="entry name" value="DnaB_2"/>
    <property type="match status" value="1"/>
</dbReference>
<feature type="domain" description="DnaB/C C-terminal" evidence="2">
    <location>
        <begin position="122"/>
        <end position="193"/>
    </location>
</feature>
<dbReference type="Gene3D" id="1.10.10.10">
    <property type="entry name" value="Winged helix-like DNA-binding domain superfamily/Winged helix DNA-binding domain"/>
    <property type="match status" value="1"/>
</dbReference>
<dbReference type="STRING" id="531814.SAMN04487944_101313"/>
<dbReference type="InterPro" id="IPR006343">
    <property type="entry name" value="DnaB/C_C"/>
</dbReference>
<dbReference type="RefSeq" id="WP_089738277.1">
    <property type="nucleotide sequence ID" value="NZ_FOGL01000001.1"/>
</dbReference>
<dbReference type="InterPro" id="IPR036388">
    <property type="entry name" value="WH-like_DNA-bd_sf"/>
</dbReference>
<name>A0A1H9LLY1_9BACI</name>
<dbReference type="InterPro" id="IPR036390">
    <property type="entry name" value="WH_DNA-bd_sf"/>
</dbReference>
<dbReference type="AlphaFoldDB" id="A0A1H9LLY1"/>
<accession>A0A1H9LLY1</accession>
<dbReference type="Proteomes" id="UP000199687">
    <property type="component" value="Unassembled WGS sequence"/>
</dbReference>
<organism evidence="4 5">
    <name type="scientific">Gracilibacillus ureilyticus</name>
    <dbReference type="NCBI Taxonomy" id="531814"/>
    <lineage>
        <taxon>Bacteria</taxon>
        <taxon>Bacillati</taxon>
        <taxon>Bacillota</taxon>
        <taxon>Bacilli</taxon>
        <taxon>Bacillales</taxon>
        <taxon>Bacillaceae</taxon>
        <taxon>Gracilibacillus</taxon>
    </lineage>
</organism>
<evidence type="ECO:0000256" key="1">
    <source>
        <dbReference type="ARBA" id="ARBA00093462"/>
    </source>
</evidence>
<dbReference type="EMBL" id="FOGL01000001">
    <property type="protein sequence ID" value="SER12420.1"/>
    <property type="molecule type" value="Genomic_DNA"/>
</dbReference>
<dbReference type="Gene3D" id="1.10.10.630">
    <property type="entry name" value="DnaD domain-like"/>
    <property type="match status" value="1"/>
</dbReference>
<reference evidence="4 5" key="1">
    <citation type="submission" date="2016-10" db="EMBL/GenBank/DDBJ databases">
        <authorList>
            <person name="de Groot N.N."/>
        </authorList>
    </citation>
    <scope>NUCLEOTIDE SEQUENCE [LARGE SCALE GENOMIC DNA]</scope>
    <source>
        <strain evidence="4 5">CGMCC 1.7727</strain>
    </source>
</reference>
<comment type="similarity">
    <text evidence="1">Belongs to the DnaB/DnaD family.</text>
</comment>
<keyword evidence="5" id="KW-1185">Reference proteome</keyword>